<gene>
    <name evidence="1" type="ORF">JW646_03450</name>
</gene>
<sequence>MDKFKVNKIDNCFKNSQTYEYKLNVEINIEFLEKLQKLGKLEIKNFRRPIFMIDCKNEDKIKGVINSKIIRVSFPDYVYEERKEAFEKFLNEIL</sequence>
<protein>
    <submittedName>
        <fullName evidence="1">Uncharacterized protein</fullName>
    </submittedName>
</protein>
<dbReference type="EMBL" id="CP081135">
    <property type="protein sequence ID" value="UEL48521.1"/>
    <property type="molecule type" value="Genomic_DNA"/>
</dbReference>
<evidence type="ECO:0000313" key="2">
    <source>
        <dbReference type="Proteomes" id="UP001198983"/>
    </source>
</evidence>
<proteinExistence type="predicted"/>
<dbReference type="RefSeq" id="WP_148557937.1">
    <property type="nucleotide sequence ID" value="NZ_CP081135.1"/>
</dbReference>
<accession>A0AAX2ZI56</accession>
<dbReference type="AlphaFoldDB" id="A0AAX2ZI56"/>
<keyword evidence="2" id="KW-1185">Reference proteome</keyword>
<dbReference type="Proteomes" id="UP001198983">
    <property type="component" value="Chromosome"/>
</dbReference>
<evidence type="ECO:0000313" key="1">
    <source>
        <dbReference type="EMBL" id="UEL48521.1"/>
    </source>
</evidence>
<dbReference type="KEGG" id="tem:JW646_03450"/>
<name>A0AAX2ZI56_9FIRM</name>
<organism evidence="1 2">
    <name type="scientific">Terrisporobacter hibernicus</name>
    <dbReference type="NCBI Taxonomy" id="2813371"/>
    <lineage>
        <taxon>Bacteria</taxon>
        <taxon>Bacillati</taxon>
        <taxon>Bacillota</taxon>
        <taxon>Clostridia</taxon>
        <taxon>Peptostreptococcales</taxon>
        <taxon>Peptostreptococcaceae</taxon>
        <taxon>Terrisporobacter</taxon>
    </lineage>
</organism>
<reference evidence="1 2" key="1">
    <citation type="journal article" date="2023" name="Int. J. Syst. Evol. Microbiol.">
        <title>Terrisporobacter hibernicus sp. nov., isolated from bovine faeces in Northern Ireland.</title>
        <authorList>
            <person name="Mitchell M."/>
            <person name="Nguyen S.V."/>
            <person name="Connor M."/>
            <person name="Fairley D.J."/>
            <person name="Donoghue O."/>
            <person name="Marshall H."/>
            <person name="Koolman L."/>
            <person name="McMullan G."/>
            <person name="Schaffer K.E."/>
            <person name="McGrath J.W."/>
            <person name="Fanning S."/>
        </authorList>
    </citation>
    <scope>NUCLEOTIDE SEQUENCE [LARGE SCALE GENOMIC DNA]</scope>
    <source>
        <strain evidence="1 2">MCA3</strain>
    </source>
</reference>